<evidence type="ECO:0000313" key="8">
    <source>
        <dbReference type="EMBL" id="MBC1402474.1"/>
    </source>
</evidence>
<dbReference type="EMBL" id="JAARXI010000001">
    <property type="protein sequence ID" value="MBC2115449.1"/>
    <property type="molecule type" value="Genomic_DNA"/>
</dbReference>
<dbReference type="EMBL" id="JAARPT010000007">
    <property type="protein sequence ID" value="MBC1402474.1"/>
    <property type="molecule type" value="Genomic_DNA"/>
</dbReference>
<evidence type="ECO:0000313" key="10">
    <source>
        <dbReference type="EMBL" id="MBC1616043.1"/>
    </source>
</evidence>
<organism evidence="5 18">
    <name type="scientific">Listeria booriae</name>
    <dbReference type="NCBI Taxonomy" id="1552123"/>
    <lineage>
        <taxon>Bacteria</taxon>
        <taxon>Bacillati</taxon>
        <taxon>Bacillota</taxon>
        <taxon>Bacilli</taxon>
        <taxon>Bacillales</taxon>
        <taxon>Listeriaceae</taxon>
        <taxon>Listeria</taxon>
    </lineage>
</organism>
<dbReference type="GeneID" id="58718228"/>
<evidence type="ECO:0000313" key="14">
    <source>
        <dbReference type="EMBL" id="MBC2115449.1"/>
    </source>
</evidence>
<proteinExistence type="inferred from homology"/>
<dbReference type="Proteomes" id="UP000529446">
    <property type="component" value="Unassembled WGS sequence"/>
</dbReference>
<dbReference type="Proteomes" id="UP000546244">
    <property type="component" value="Unassembled WGS sequence"/>
</dbReference>
<dbReference type="Proteomes" id="UP000546806">
    <property type="component" value="Unassembled WGS sequence"/>
</dbReference>
<dbReference type="PANTHER" id="PTHR30535">
    <property type="entry name" value="VITAMIN B12-BINDING PROTEIN"/>
    <property type="match status" value="1"/>
</dbReference>
<reference evidence="19 20" key="2">
    <citation type="submission" date="2020-03" db="EMBL/GenBank/DDBJ databases">
        <title>Soil Listeria distribution.</title>
        <authorList>
            <person name="Liao J."/>
            <person name="Wiedmann M."/>
        </authorList>
    </citation>
    <scope>NUCLEOTIDE SEQUENCE [LARGE SCALE GENOMIC DNA]</scope>
    <source>
        <strain evidence="15 29">FSL L7-0149</strain>
        <strain evidence="16 28">FSL L7-0153</strain>
        <strain evidence="14 19">FSL L7-0360</strain>
        <strain evidence="13 26">FSL L7-0435</strain>
        <strain evidence="12 21">FSL L7-0978</strain>
        <strain evidence="11 27">FSL L7-1017</strain>
        <strain evidence="10 30">FSL L7-1299</strain>
        <strain evidence="9 22">FSL L7-1387</strain>
        <strain evidence="8 24">FSL L7-1658</strain>
        <strain evidence="6 23">FSL L7-1816</strain>
        <strain evidence="7 20">FSL L7-1833</strain>
        <strain evidence="17 25">FSL L7-1850</strain>
    </source>
</reference>
<comment type="similarity">
    <text evidence="1">Belongs to the bacterial solute-binding protein 8 family.</text>
</comment>
<evidence type="ECO:0000313" key="5">
    <source>
        <dbReference type="EMBL" id="KGL39932.1"/>
    </source>
</evidence>
<dbReference type="eggNOG" id="COG0614">
    <property type="taxonomic scope" value="Bacteria"/>
</dbReference>
<dbReference type="EMBL" id="JAARZA010000002">
    <property type="protein sequence ID" value="MBC2240099.1"/>
    <property type="molecule type" value="Genomic_DNA"/>
</dbReference>
<sequence>MKKIIFISMMSLLLVLVTACGPKDVASSNTTNETSNKQKVAKEDAVLSLTDMAGRTVHFTKKPERIITLTNSDMGIVYALGGSVVGRQTMDASGVEPSAALKATEVGNTHDLNLEKIASLTPDVIVASSEQNLKDVPALESIGAQVVLTGANSIADIKKQEAILAQLLGKDATKLQQEIDTKVAEIKQEQKGKAVRALLILGAPGSNYAALPNSLSGDILEKAGGVNVAKDFKGVENFPQYASLNIEKIVQADPEVIFLMIHGGDEKETEIAFQKEMKQNDAWNSTTAVKNNNIVVLPADLFGTNPGIRITKALDFMANELNQVQK</sequence>
<dbReference type="Proteomes" id="UP000547643">
    <property type="component" value="Unassembled WGS sequence"/>
</dbReference>
<gene>
    <name evidence="5" type="ORF">EP57_12800</name>
    <name evidence="7" type="ORF">HB759_15675</name>
    <name evidence="6" type="ORF">HB811_12115</name>
    <name evidence="8" type="ORF">HB836_12855</name>
    <name evidence="9" type="ORF">HB902_08360</name>
    <name evidence="10" type="ORF">HB904_07585</name>
    <name evidence="17" type="ORF">HBP98_02515</name>
    <name evidence="11" type="ORF">HCA46_15080</name>
    <name evidence="12" type="ORF">HCA52_05815</name>
    <name evidence="13" type="ORF">HCA78_04545</name>
    <name evidence="14" type="ORF">HCB06_02345</name>
    <name evidence="16" type="ORF">HCB25_12835</name>
    <name evidence="15" type="ORF">HCB35_06400</name>
</gene>
<dbReference type="SUPFAM" id="SSF53807">
    <property type="entry name" value="Helical backbone' metal receptor"/>
    <property type="match status" value="1"/>
</dbReference>
<dbReference type="Proteomes" id="UP000550367">
    <property type="component" value="Unassembled WGS sequence"/>
</dbReference>
<evidence type="ECO:0000313" key="30">
    <source>
        <dbReference type="Proteomes" id="UP000574104"/>
    </source>
</evidence>
<dbReference type="InterPro" id="IPR002491">
    <property type="entry name" value="ABC_transptr_periplasmic_BD"/>
</dbReference>
<evidence type="ECO:0000313" key="13">
    <source>
        <dbReference type="EMBL" id="MBC2003029.1"/>
    </source>
</evidence>
<dbReference type="Proteomes" id="UP000532866">
    <property type="component" value="Unassembled WGS sequence"/>
</dbReference>
<evidence type="ECO:0000256" key="3">
    <source>
        <dbReference type="SAM" id="SignalP"/>
    </source>
</evidence>
<evidence type="ECO:0000259" key="4">
    <source>
        <dbReference type="PROSITE" id="PS50983"/>
    </source>
</evidence>
<dbReference type="Proteomes" id="UP000574104">
    <property type="component" value="Unassembled WGS sequence"/>
</dbReference>
<evidence type="ECO:0000313" key="22">
    <source>
        <dbReference type="Proteomes" id="UP000541955"/>
    </source>
</evidence>
<dbReference type="PANTHER" id="PTHR30535:SF34">
    <property type="entry name" value="MOLYBDATE-BINDING PROTEIN MOLA"/>
    <property type="match status" value="1"/>
</dbReference>
<evidence type="ECO:0000256" key="2">
    <source>
        <dbReference type="ARBA" id="ARBA00022729"/>
    </source>
</evidence>
<dbReference type="Proteomes" id="UP000553016">
    <property type="component" value="Unassembled WGS sequence"/>
</dbReference>
<dbReference type="Proteomes" id="UP000541955">
    <property type="component" value="Unassembled WGS sequence"/>
</dbReference>
<dbReference type="GO" id="GO:0071281">
    <property type="term" value="P:cellular response to iron ion"/>
    <property type="evidence" value="ECO:0007669"/>
    <property type="project" value="TreeGrafter"/>
</dbReference>
<evidence type="ECO:0000313" key="24">
    <source>
        <dbReference type="Proteomes" id="UP000544413"/>
    </source>
</evidence>
<evidence type="ECO:0000313" key="25">
    <source>
        <dbReference type="Proteomes" id="UP000546244"/>
    </source>
</evidence>
<dbReference type="EMBL" id="JAARYY010000007">
    <property type="protein sequence ID" value="MBC2244959.1"/>
    <property type="molecule type" value="Genomic_DNA"/>
</dbReference>
<dbReference type="RefSeq" id="WP_036087200.1">
    <property type="nucleotide sequence ID" value="NZ_CBCSHQ010000013.1"/>
</dbReference>
<feature type="chain" id="PRO_5044364833" evidence="3">
    <location>
        <begin position="20"/>
        <end position="326"/>
    </location>
</feature>
<dbReference type="Pfam" id="PF01497">
    <property type="entry name" value="Peripla_BP_2"/>
    <property type="match status" value="1"/>
</dbReference>
<dbReference type="Gene3D" id="3.40.50.1980">
    <property type="entry name" value="Nitrogenase molybdenum iron protein domain"/>
    <property type="match status" value="2"/>
</dbReference>
<dbReference type="EMBL" id="JAARSH010000004">
    <property type="protein sequence ID" value="MBC1616043.1"/>
    <property type="molecule type" value="Genomic_DNA"/>
</dbReference>
<evidence type="ECO:0000313" key="12">
    <source>
        <dbReference type="EMBL" id="MBC1792927.1"/>
    </source>
</evidence>
<evidence type="ECO:0000313" key="23">
    <source>
        <dbReference type="Proteomes" id="UP000543379"/>
    </source>
</evidence>
<protein>
    <submittedName>
        <fullName evidence="5 6">ABC transporter substrate-binding protein</fullName>
    </submittedName>
</protein>
<dbReference type="PROSITE" id="PS50983">
    <property type="entry name" value="FE_B12_PBP"/>
    <property type="match status" value="1"/>
</dbReference>
<dbReference type="EMBL" id="JNFA01000025">
    <property type="protein sequence ID" value="KGL39932.1"/>
    <property type="molecule type" value="Genomic_DNA"/>
</dbReference>
<dbReference type="EMBL" id="JAAROV010000003">
    <property type="protein sequence ID" value="MBC1317519.1"/>
    <property type="molecule type" value="Genomic_DNA"/>
</dbReference>
<dbReference type="EMBL" id="JAARRW010000003">
    <property type="protein sequence ID" value="MBC1562086.1"/>
    <property type="molecule type" value="Genomic_DNA"/>
</dbReference>
<evidence type="ECO:0000313" key="15">
    <source>
        <dbReference type="EMBL" id="MBC2240099.1"/>
    </source>
</evidence>
<dbReference type="InterPro" id="IPR050902">
    <property type="entry name" value="ABC_Transporter_SBP"/>
</dbReference>
<reference evidence="5 18" key="1">
    <citation type="submission" date="2014-05" db="EMBL/GenBank/DDBJ databases">
        <title>Novel Listeriaceae from food processing environments.</title>
        <authorList>
            <person name="den Bakker H.C."/>
        </authorList>
    </citation>
    <scope>NUCLEOTIDE SEQUENCE [LARGE SCALE GENOMIC DNA]</scope>
    <source>
        <strain evidence="5 18">FSL A5-0281</strain>
    </source>
</reference>
<evidence type="ECO:0000313" key="6">
    <source>
        <dbReference type="EMBL" id="MBC1317519.1"/>
    </source>
</evidence>
<keyword evidence="2 3" id="KW-0732">Signal</keyword>
<dbReference type="Proteomes" id="UP000539064">
    <property type="component" value="Unassembled WGS sequence"/>
</dbReference>
<name>A0A099W4K5_9LIST</name>
<feature type="signal peptide" evidence="3">
    <location>
        <begin position="1"/>
        <end position="19"/>
    </location>
</feature>
<dbReference type="EMBL" id="JAARMV010000001">
    <property type="protein sequence ID" value="MBC2370871.1"/>
    <property type="molecule type" value="Genomic_DNA"/>
</dbReference>
<evidence type="ECO:0000256" key="1">
    <source>
        <dbReference type="ARBA" id="ARBA00008814"/>
    </source>
</evidence>
<evidence type="ECO:0000313" key="28">
    <source>
        <dbReference type="Proteomes" id="UP000550367"/>
    </source>
</evidence>
<evidence type="ECO:0000313" key="16">
    <source>
        <dbReference type="EMBL" id="MBC2244959.1"/>
    </source>
</evidence>
<dbReference type="Proteomes" id="UP000544413">
    <property type="component" value="Unassembled WGS sequence"/>
</dbReference>
<evidence type="ECO:0000313" key="27">
    <source>
        <dbReference type="Proteomes" id="UP000547643"/>
    </source>
</evidence>
<dbReference type="EMBL" id="JAARUV010000006">
    <property type="protein sequence ID" value="MBC1780168.1"/>
    <property type="molecule type" value="Genomic_DNA"/>
</dbReference>
<evidence type="ECO:0000313" key="21">
    <source>
        <dbReference type="Proteomes" id="UP000539064"/>
    </source>
</evidence>
<dbReference type="NCBIfam" id="NF038402">
    <property type="entry name" value="TroA_like"/>
    <property type="match status" value="1"/>
</dbReference>
<evidence type="ECO:0000313" key="7">
    <source>
        <dbReference type="EMBL" id="MBC1333385.1"/>
    </source>
</evidence>
<evidence type="ECO:0000313" key="18">
    <source>
        <dbReference type="Proteomes" id="UP000029844"/>
    </source>
</evidence>
<comment type="caution">
    <text evidence="5">The sequence shown here is derived from an EMBL/GenBank/DDBJ whole genome shotgun (WGS) entry which is preliminary data.</text>
</comment>
<evidence type="ECO:0000313" key="20">
    <source>
        <dbReference type="Proteomes" id="UP000532866"/>
    </source>
</evidence>
<evidence type="ECO:0000313" key="17">
    <source>
        <dbReference type="EMBL" id="MBC2370871.1"/>
    </source>
</evidence>
<evidence type="ECO:0000313" key="9">
    <source>
        <dbReference type="EMBL" id="MBC1562086.1"/>
    </source>
</evidence>
<dbReference type="PROSITE" id="PS51257">
    <property type="entry name" value="PROKAR_LIPOPROTEIN"/>
    <property type="match status" value="1"/>
</dbReference>
<keyword evidence="18" id="KW-1185">Reference proteome</keyword>
<dbReference type="Proteomes" id="UP000029844">
    <property type="component" value="Unassembled WGS sequence"/>
</dbReference>
<evidence type="ECO:0000313" key="19">
    <source>
        <dbReference type="Proteomes" id="UP000529446"/>
    </source>
</evidence>
<dbReference type="STRING" id="1552123.EP57_12800"/>
<accession>A0A099W4K5</accession>
<dbReference type="OrthoDB" id="9816357at2"/>
<dbReference type="EMBL" id="JAARWW010000002">
    <property type="protein sequence ID" value="MBC2003029.1"/>
    <property type="molecule type" value="Genomic_DNA"/>
</dbReference>
<evidence type="ECO:0000313" key="26">
    <source>
        <dbReference type="Proteomes" id="UP000546806"/>
    </source>
</evidence>
<dbReference type="InterPro" id="IPR054828">
    <property type="entry name" value="Vit_B12_bind_prot"/>
</dbReference>
<dbReference type="AlphaFoldDB" id="A0A099W4K5"/>
<feature type="domain" description="Fe/B12 periplasmic-binding" evidence="4">
    <location>
        <begin position="65"/>
        <end position="325"/>
    </location>
</feature>
<dbReference type="EMBL" id="JAARVG010000004">
    <property type="protein sequence ID" value="MBC1792927.1"/>
    <property type="molecule type" value="Genomic_DNA"/>
</dbReference>
<dbReference type="EMBL" id="JAAROL010000009">
    <property type="protein sequence ID" value="MBC1333385.1"/>
    <property type="molecule type" value="Genomic_DNA"/>
</dbReference>
<dbReference type="Proteomes" id="UP000543379">
    <property type="component" value="Unassembled WGS sequence"/>
</dbReference>
<evidence type="ECO:0000313" key="29">
    <source>
        <dbReference type="Proteomes" id="UP000553016"/>
    </source>
</evidence>
<evidence type="ECO:0000313" key="11">
    <source>
        <dbReference type="EMBL" id="MBC1780168.1"/>
    </source>
</evidence>